<dbReference type="GO" id="GO:0016989">
    <property type="term" value="F:sigma factor antagonist activity"/>
    <property type="evidence" value="ECO:0007669"/>
    <property type="project" value="TreeGrafter"/>
</dbReference>
<dbReference type="InterPro" id="IPR006860">
    <property type="entry name" value="FecR"/>
</dbReference>
<reference evidence="3 4" key="1">
    <citation type="journal article" date="2017" name="Int. J. Syst. Evol. Microbiol.">
        <title>Maripseudobacter aurantiacus gen. nov., sp. nov., a novel member of the family Flavobacteriaceae isolated from a sedimentation basin.</title>
        <authorList>
            <person name="Chen C."/>
            <person name="Su Y."/>
            <person name="Tao T."/>
            <person name="Fu G."/>
            <person name="Zhang C."/>
            <person name="Sun C."/>
            <person name="Zhang X."/>
            <person name="Wu M."/>
        </authorList>
    </citation>
    <scope>NUCLEOTIDE SEQUENCE [LARGE SCALE GENOMIC DNA]</scope>
    <source>
        <strain evidence="4">CDA4</strain>
    </source>
</reference>
<dbReference type="Pfam" id="PF04773">
    <property type="entry name" value="FecR"/>
    <property type="match status" value="1"/>
</dbReference>
<dbReference type="InterPro" id="IPR012373">
    <property type="entry name" value="Ferrdict_sens_TM"/>
</dbReference>
<keyword evidence="4" id="KW-1185">Reference proteome</keyword>
<evidence type="ECO:0000313" key="4">
    <source>
        <dbReference type="Proteomes" id="UP000308382"/>
    </source>
</evidence>
<gene>
    <name evidence="3" type="ORF">FEK29_08580</name>
</gene>
<dbReference type="InterPro" id="IPR032508">
    <property type="entry name" value="FecR_C"/>
</dbReference>
<comment type="caution">
    <text evidence="3">The sequence shown here is derived from an EMBL/GenBank/DDBJ whole genome shotgun (WGS) entry which is preliminary data.</text>
</comment>
<feature type="domain" description="FecR protein" evidence="1">
    <location>
        <begin position="172"/>
        <end position="262"/>
    </location>
</feature>
<dbReference type="RefSeq" id="WP_138258021.1">
    <property type="nucleotide sequence ID" value="NZ_VBUK01000004.1"/>
</dbReference>
<dbReference type="AlphaFoldDB" id="A0A5R8M5G6"/>
<dbReference type="PANTHER" id="PTHR30273:SF2">
    <property type="entry name" value="PROTEIN FECR"/>
    <property type="match status" value="1"/>
</dbReference>
<name>A0A5R8M5G6_9FLAO</name>
<dbReference type="OrthoDB" id="651134at2"/>
<evidence type="ECO:0000313" key="3">
    <source>
        <dbReference type="EMBL" id="TLF44812.1"/>
    </source>
</evidence>
<dbReference type="Gene3D" id="2.60.120.1440">
    <property type="match status" value="1"/>
</dbReference>
<dbReference type="Pfam" id="PF16344">
    <property type="entry name" value="FecR_C"/>
    <property type="match status" value="1"/>
</dbReference>
<evidence type="ECO:0000259" key="2">
    <source>
        <dbReference type="Pfam" id="PF16344"/>
    </source>
</evidence>
<dbReference type="PANTHER" id="PTHR30273">
    <property type="entry name" value="PERIPLASMIC SIGNAL SENSOR AND SIGMA FACTOR ACTIVATOR FECR-RELATED"/>
    <property type="match status" value="1"/>
</dbReference>
<proteinExistence type="predicted"/>
<dbReference type="Gene3D" id="3.55.50.30">
    <property type="match status" value="1"/>
</dbReference>
<organism evidence="3 4">
    <name type="scientific">Maribacter aurantiacus</name>
    <dbReference type="NCBI Taxonomy" id="1882343"/>
    <lineage>
        <taxon>Bacteria</taxon>
        <taxon>Pseudomonadati</taxon>
        <taxon>Bacteroidota</taxon>
        <taxon>Flavobacteriia</taxon>
        <taxon>Flavobacteriales</taxon>
        <taxon>Flavobacteriaceae</taxon>
        <taxon>Maribacter</taxon>
    </lineage>
</organism>
<accession>A0A5R8M5G6</accession>
<evidence type="ECO:0000259" key="1">
    <source>
        <dbReference type="Pfam" id="PF04773"/>
    </source>
</evidence>
<dbReference type="EMBL" id="VBUK01000004">
    <property type="protein sequence ID" value="TLF44812.1"/>
    <property type="molecule type" value="Genomic_DNA"/>
</dbReference>
<protein>
    <submittedName>
        <fullName evidence="3">FecR family protein</fullName>
    </submittedName>
</protein>
<feature type="domain" description="Protein FecR C-terminal" evidence="2">
    <location>
        <begin position="307"/>
        <end position="376"/>
    </location>
</feature>
<sequence>MVNKERLKSVLIKIKERGIFSQEILEELSNEERDLVIELYNEGLIGEAIKLIEDSHTENEWDLLKSKILTEPTKVIPLWKKALKYAAMLVGIALVSYFSFDGLEQEIDVNQMTGTIKLKTGNDVVKILKESDSQKIVSSTGEVLGEQKGNKISYKSTSKIDELVYSELEIPYGKIFDLEFSDGTIVHLNSGTRIRYPVKFLKGLDREVYIDGEAYFKVSEDKNHPFVVHADEVAVKVLGTEFNITSYKEDNDIKTVLVEGSVSMSNSNINNVVLKPGEKGTWSRGASSTSVEQVDVGLYTGWINGELLFRNESFKNMEKKLERKYKVKIQNNNLLLSDKKFNARFNVNVESIEDVIKSIREIQKFEYEITEDKVVIH</sequence>
<dbReference type="Proteomes" id="UP000308382">
    <property type="component" value="Unassembled WGS sequence"/>
</dbReference>